<comment type="caution">
    <text evidence="2">The sequence shown here is derived from an EMBL/GenBank/DDBJ whole genome shotgun (WGS) entry which is preliminary data.</text>
</comment>
<organism evidence="2 3">
    <name type="scientific">Lithospermum erythrorhizon</name>
    <name type="common">Purple gromwell</name>
    <name type="synonym">Lithospermum officinale var. erythrorhizon</name>
    <dbReference type="NCBI Taxonomy" id="34254"/>
    <lineage>
        <taxon>Eukaryota</taxon>
        <taxon>Viridiplantae</taxon>
        <taxon>Streptophyta</taxon>
        <taxon>Embryophyta</taxon>
        <taxon>Tracheophyta</taxon>
        <taxon>Spermatophyta</taxon>
        <taxon>Magnoliopsida</taxon>
        <taxon>eudicotyledons</taxon>
        <taxon>Gunneridae</taxon>
        <taxon>Pentapetalae</taxon>
        <taxon>asterids</taxon>
        <taxon>lamiids</taxon>
        <taxon>Boraginales</taxon>
        <taxon>Boraginaceae</taxon>
        <taxon>Boraginoideae</taxon>
        <taxon>Lithospermeae</taxon>
        <taxon>Lithospermum</taxon>
    </lineage>
</organism>
<gene>
    <name evidence="2" type="ORF">LIER_04874</name>
</gene>
<evidence type="ECO:0000256" key="1">
    <source>
        <dbReference type="SAM" id="MobiDB-lite"/>
    </source>
</evidence>
<protein>
    <submittedName>
        <fullName evidence="2">Uncharacterized protein</fullName>
    </submittedName>
</protein>
<accession>A0AAV3P140</accession>
<evidence type="ECO:0000313" key="3">
    <source>
        <dbReference type="Proteomes" id="UP001454036"/>
    </source>
</evidence>
<keyword evidence="3" id="KW-1185">Reference proteome</keyword>
<reference evidence="2 3" key="1">
    <citation type="submission" date="2024-01" db="EMBL/GenBank/DDBJ databases">
        <title>The complete chloroplast genome sequence of Lithospermum erythrorhizon: insights into the phylogenetic relationship among Boraginaceae species and the maternal lineages of purple gromwells.</title>
        <authorList>
            <person name="Okada T."/>
            <person name="Watanabe K."/>
        </authorList>
    </citation>
    <scope>NUCLEOTIDE SEQUENCE [LARGE SCALE GENOMIC DNA]</scope>
</reference>
<evidence type="ECO:0000313" key="2">
    <source>
        <dbReference type="EMBL" id="GAA0144426.1"/>
    </source>
</evidence>
<name>A0AAV3P140_LITER</name>
<proteinExistence type="predicted"/>
<dbReference type="AlphaFoldDB" id="A0AAV3P140"/>
<dbReference type="EMBL" id="BAABME010000644">
    <property type="protein sequence ID" value="GAA0144426.1"/>
    <property type="molecule type" value="Genomic_DNA"/>
</dbReference>
<dbReference type="Proteomes" id="UP001454036">
    <property type="component" value="Unassembled WGS sequence"/>
</dbReference>
<feature type="region of interest" description="Disordered" evidence="1">
    <location>
        <begin position="116"/>
        <end position="136"/>
    </location>
</feature>
<sequence>MTAAYQAQKIEDLTATLSKEREGAKTWDAEKAILIFERDTLETHCKELEEAKVADDLRATEALNKDKKERDATLASVASIHTLATQKIREFLNNSKYEAKIRSECATYFATLALEGNDDAESEEEGKGGEDSSSTP</sequence>